<evidence type="ECO:0000256" key="8">
    <source>
        <dbReference type="ARBA" id="ARBA00022737"/>
    </source>
</evidence>
<feature type="region of interest" description="Disordered" evidence="13">
    <location>
        <begin position="549"/>
        <end position="569"/>
    </location>
</feature>
<feature type="transmembrane region" description="Helical" evidence="14">
    <location>
        <begin position="200"/>
        <end position="220"/>
    </location>
</feature>
<dbReference type="KEGG" id="cei:CEPID_00845"/>
<dbReference type="Gene3D" id="2.60.40.420">
    <property type="entry name" value="Cupredoxins - blue copper proteins"/>
    <property type="match status" value="3"/>
</dbReference>
<name>A0A0G3GR64_9CORY</name>
<evidence type="ECO:0000256" key="11">
    <source>
        <dbReference type="ARBA" id="ARBA00049340"/>
    </source>
</evidence>
<feature type="domain" description="Plastocyanin-like" evidence="15">
    <location>
        <begin position="605"/>
        <end position="699"/>
    </location>
</feature>
<keyword evidence="8" id="KW-0677">Repeat</keyword>
<feature type="binding site" description="type 1 copper site" evidence="12">
    <location>
        <position position="642"/>
    </location>
    <ligand>
        <name>Cu cation</name>
        <dbReference type="ChEBI" id="CHEBI:23378"/>
        <label>1</label>
    </ligand>
</feature>
<dbReference type="PATRIC" id="fig|1050174.4.peg.178"/>
<keyword evidence="9 17" id="KW-0560">Oxidoreductase</keyword>
<feature type="transmembrane region" description="Helical" evidence="14">
    <location>
        <begin position="378"/>
        <end position="399"/>
    </location>
</feature>
<dbReference type="PANTHER" id="PTHR11709">
    <property type="entry name" value="MULTI-COPPER OXIDASE"/>
    <property type="match status" value="1"/>
</dbReference>
<evidence type="ECO:0000256" key="6">
    <source>
        <dbReference type="ARBA" id="ARBA00017290"/>
    </source>
</evidence>
<dbReference type="GO" id="GO:0005507">
    <property type="term" value="F:copper ion binding"/>
    <property type="evidence" value="ECO:0007669"/>
    <property type="project" value="InterPro"/>
</dbReference>
<sequence>MAWNTSAKLGNYLQKSPLEKMYAKCMFKRLGARSTKRPATWHSKTSRLITWWLIALVIAGLSHIAIPSYRWTLIHMFTLGALTNSIVLWSQHFTEKWQHSSPTATFYRVFVWRTYALNIAILLTIIGKIFAVPGAFLVGATSVSLLLAWHGVQIARQITWGKRFTHSSLAFMASAFSLAVGAILGLLVGRGHTDLLRAHLLANFGGFVGLAAMGALSVLFPAMWRTKIRWDLTKYALIVAIIGLLLAVKFYEVGVLVYAFAWTLALIGFLSCLPPVLRDPRDRISFPAVSALAAVIWLIGSLLRLADGHLPTLGLLVGFGAQLLIGTMSYLLPTTIGGGPTAVRAGLRELNRAALFRSTIINGGLLVWVFASNSWLKVAASALVCLCLAYLLVGVPRAVRAQRAAMAQRGADNAGVDKAGEPRWGQVTAGVALLCALALVFGGNTAPAPVSTPVAATGETTRIDLTMHNMHFMPSSVTVPAGNRLIITVHNNDTQIHDLVFPSGSTTGRMQPGATTELDAGIISTSTEAWCSIAGHKMQGMTLQVLVDDESSPAPATPQQPTQQRPKDATDIPHAVDATLAPAPAGKVHEVTIDVSEVVIDGRGRWTFNGGLQGPVLRGRVGDEFRVRFVNHGSMAHSIDFHAGIVSPDQVMRPINPGESLEYNFRAERAGIWLYHCGTMPMSMHVAAGMFGAVIIDPPDLAPVDAEYLLVQSEVYGLTGSAENPVDPAKLAAGTPDAVVFNGMENQYVAHPLQLRAGQTARFWVLDAGPNRSLSFHIVGAQFHTVYHEGAYVLRNGVGGAGGTGGGAQALGLLAAQGGFVEAHFPEAGTYTFVNHQFIDAERGARGQVVVAP</sequence>
<dbReference type="InterPro" id="IPR001287">
    <property type="entry name" value="NO2-reductase_Cu"/>
</dbReference>
<feature type="binding site" description="type 1 copper site" evidence="12">
    <location>
        <position position="676"/>
    </location>
    <ligand>
        <name>Cu cation</name>
        <dbReference type="ChEBI" id="CHEBI:23378"/>
        <label>1</label>
    </ligand>
</feature>
<feature type="transmembrane region" description="Helical" evidence="14">
    <location>
        <begin position="354"/>
        <end position="372"/>
    </location>
</feature>
<dbReference type="EC" id="1.7.2.1" evidence="5"/>
<comment type="catalytic activity">
    <reaction evidence="11">
        <text>nitric oxide + Fe(III)-[cytochrome c] + H2O = Fe(II)-[cytochrome c] + nitrite + 2 H(+)</text>
        <dbReference type="Rhea" id="RHEA:15233"/>
        <dbReference type="Rhea" id="RHEA-COMP:10350"/>
        <dbReference type="Rhea" id="RHEA-COMP:14399"/>
        <dbReference type="ChEBI" id="CHEBI:15377"/>
        <dbReference type="ChEBI" id="CHEBI:15378"/>
        <dbReference type="ChEBI" id="CHEBI:16301"/>
        <dbReference type="ChEBI" id="CHEBI:16480"/>
        <dbReference type="ChEBI" id="CHEBI:29033"/>
        <dbReference type="ChEBI" id="CHEBI:29034"/>
        <dbReference type="EC" id="1.7.2.1"/>
    </reaction>
</comment>
<gene>
    <name evidence="17" type="ORF">CEPID_00845</name>
</gene>
<evidence type="ECO:0000256" key="3">
    <source>
        <dbReference type="ARBA" id="ARBA00010609"/>
    </source>
</evidence>
<accession>A0A0G3GR64</accession>
<organism evidence="17 18">
    <name type="scientific">Corynebacterium epidermidicanis</name>
    <dbReference type="NCBI Taxonomy" id="1050174"/>
    <lineage>
        <taxon>Bacteria</taxon>
        <taxon>Bacillati</taxon>
        <taxon>Actinomycetota</taxon>
        <taxon>Actinomycetes</taxon>
        <taxon>Mycobacteriales</taxon>
        <taxon>Corynebacteriaceae</taxon>
        <taxon>Corynebacterium</taxon>
    </lineage>
</organism>
<evidence type="ECO:0000256" key="13">
    <source>
        <dbReference type="SAM" id="MobiDB-lite"/>
    </source>
</evidence>
<feature type="transmembrane region" description="Helical" evidence="14">
    <location>
        <begin position="48"/>
        <end position="66"/>
    </location>
</feature>
<evidence type="ECO:0000259" key="16">
    <source>
        <dbReference type="Pfam" id="PF13473"/>
    </source>
</evidence>
<dbReference type="PANTHER" id="PTHR11709:SF394">
    <property type="entry name" value="FI03373P-RELATED"/>
    <property type="match status" value="1"/>
</dbReference>
<dbReference type="CDD" id="cd11020">
    <property type="entry name" value="CuRO_1_CuNIR"/>
    <property type="match status" value="1"/>
</dbReference>
<dbReference type="EMBL" id="CP011541">
    <property type="protein sequence ID" value="AKK02063.1"/>
    <property type="molecule type" value="Genomic_DNA"/>
</dbReference>
<proteinExistence type="inferred from homology"/>
<dbReference type="Pfam" id="PF07732">
    <property type="entry name" value="Cu-oxidase_3"/>
    <property type="match status" value="1"/>
</dbReference>
<evidence type="ECO:0000256" key="2">
    <source>
        <dbReference type="ARBA" id="ARBA00001973"/>
    </source>
</evidence>
<feature type="transmembrane region" description="Helical" evidence="14">
    <location>
        <begin position="284"/>
        <end position="306"/>
    </location>
</feature>
<feature type="transmembrane region" description="Helical" evidence="14">
    <location>
        <begin position="110"/>
        <end position="130"/>
    </location>
</feature>
<keyword evidence="14" id="KW-0812">Transmembrane</keyword>
<evidence type="ECO:0000256" key="1">
    <source>
        <dbReference type="ARBA" id="ARBA00001960"/>
    </source>
</evidence>
<dbReference type="PRINTS" id="PR00695">
    <property type="entry name" value="CUNO2RDTASE"/>
</dbReference>
<feature type="transmembrane region" description="Helical" evidence="14">
    <location>
        <begin position="72"/>
        <end position="89"/>
    </location>
</feature>
<evidence type="ECO:0000256" key="12">
    <source>
        <dbReference type="PIRSR" id="PIRSR601287-1"/>
    </source>
</evidence>
<feature type="transmembrane region" description="Helical" evidence="14">
    <location>
        <begin position="167"/>
        <end position="188"/>
    </location>
</feature>
<feature type="binding site" description="type 1 copper site" evidence="12">
    <location>
        <position position="637"/>
    </location>
    <ligand>
        <name>Cu cation</name>
        <dbReference type="ChEBI" id="CHEBI:23378"/>
        <label>1</label>
    </ligand>
</feature>
<dbReference type="AlphaFoldDB" id="A0A0G3GR64"/>
<evidence type="ECO:0000256" key="7">
    <source>
        <dbReference type="ARBA" id="ARBA00022723"/>
    </source>
</evidence>
<keyword evidence="14" id="KW-1133">Transmembrane helix</keyword>
<feature type="transmembrane region" description="Helical" evidence="14">
    <location>
        <begin position="312"/>
        <end position="333"/>
    </location>
</feature>
<dbReference type="InterPro" id="IPR028096">
    <property type="entry name" value="EfeO_Cupredoxin"/>
</dbReference>
<dbReference type="SUPFAM" id="SSF49503">
    <property type="entry name" value="Cupredoxins"/>
    <property type="match status" value="3"/>
</dbReference>
<keyword evidence="18" id="KW-1185">Reference proteome</keyword>
<keyword evidence="14" id="KW-0472">Membrane</keyword>
<evidence type="ECO:0000259" key="15">
    <source>
        <dbReference type="Pfam" id="PF07732"/>
    </source>
</evidence>
<feature type="binding site" description="type 1 copper site" evidence="12">
    <location>
        <position position="685"/>
    </location>
    <ligand>
        <name>Cu cation</name>
        <dbReference type="ChEBI" id="CHEBI:23378"/>
        <label>1</label>
    </ligand>
</feature>
<feature type="binding site" description="type 1 copper site" evidence="12">
    <location>
        <position position="677"/>
    </location>
    <ligand>
        <name>Cu cation</name>
        <dbReference type="ChEBI" id="CHEBI:23378"/>
        <label>1</label>
    </ligand>
</feature>
<feature type="binding site" description="type 1 copper site" evidence="12">
    <location>
        <position position="836"/>
    </location>
    <ligand>
        <name>Cu cation</name>
        <dbReference type="ChEBI" id="CHEBI:23378"/>
        <label>1</label>
    </ligand>
</feature>
<dbReference type="InterPro" id="IPR008972">
    <property type="entry name" value="Cupredoxin"/>
</dbReference>
<feature type="compositionally biased region" description="Low complexity" evidence="13">
    <location>
        <begin position="553"/>
        <end position="564"/>
    </location>
</feature>
<feature type="transmembrane region" description="Helical" evidence="14">
    <location>
        <begin position="232"/>
        <end position="251"/>
    </location>
</feature>
<evidence type="ECO:0000256" key="10">
    <source>
        <dbReference type="ARBA" id="ARBA00023008"/>
    </source>
</evidence>
<dbReference type="InterPro" id="IPR045087">
    <property type="entry name" value="Cu-oxidase_fam"/>
</dbReference>
<keyword evidence="10 12" id="KW-0186">Copper</keyword>
<feature type="domain" description="EfeO-type cupredoxin-like" evidence="16">
    <location>
        <begin position="455"/>
        <end position="519"/>
    </location>
</feature>
<dbReference type="Pfam" id="PF13473">
    <property type="entry name" value="Cupredoxin_1"/>
    <property type="match status" value="1"/>
</dbReference>
<comment type="subunit">
    <text evidence="4">Homotrimer.</text>
</comment>
<protein>
    <recommendedName>
        <fullName evidence="6">Copper-containing nitrite reductase</fullName>
        <ecNumber evidence="5">1.7.2.1</ecNumber>
    </recommendedName>
</protein>
<dbReference type="InterPro" id="IPR011707">
    <property type="entry name" value="Cu-oxidase-like_N"/>
</dbReference>
<feature type="transmembrane region" description="Helical" evidence="14">
    <location>
        <begin position="136"/>
        <end position="155"/>
    </location>
</feature>
<comment type="cofactor">
    <cofactor evidence="2 12">
        <name>Cu(2+)</name>
        <dbReference type="ChEBI" id="CHEBI:29036"/>
    </cofactor>
</comment>
<dbReference type="GO" id="GO:0050421">
    <property type="term" value="F:nitrite reductase (NO-forming) activity"/>
    <property type="evidence" value="ECO:0007669"/>
    <property type="project" value="UniProtKB-EC"/>
</dbReference>
<evidence type="ECO:0000256" key="9">
    <source>
        <dbReference type="ARBA" id="ARBA00023002"/>
    </source>
</evidence>
<evidence type="ECO:0000256" key="4">
    <source>
        <dbReference type="ARBA" id="ARBA00011233"/>
    </source>
</evidence>
<feature type="transmembrane region" description="Helical" evidence="14">
    <location>
        <begin position="257"/>
        <end position="277"/>
    </location>
</feature>
<evidence type="ECO:0000256" key="5">
    <source>
        <dbReference type="ARBA" id="ARBA00011882"/>
    </source>
</evidence>
<comment type="cofactor">
    <cofactor evidence="1 12">
        <name>Cu(+)</name>
        <dbReference type="ChEBI" id="CHEBI:49552"/>
    </cofactor>
</comment>
<evidence type="ECO:0000256" key="14">
    <source>
        <dbReference type="SAM" id="Phobius"/>
    </source>
</evidence>
<evidence type="ECO:0000313" key="17">
    <source>
        <dbReference type="EMBL" id="AKK02063.1"/>
    </source>
</evidence>
<evidence type="ECO:0000313" key="18">
    <source>
        <dbReference type="Proteomes" id="UP000035368"/>
    </source>
</evidence>
<comment type="similarity">
    <text evidence="3">Belongs to the multicopper oxidase family.</text>
</comment>
<feature type="binding site" description="type 1 copper site" evidence="12">
    <location>
        <position position="690"/>
    </location>
    <ligand>
        <name>Cu cation</name>
        <dbReference type="ChEBI" id="CHEBI:23378"/>
        <label>1</label>
    </ligand>
</feature>
<keyword evidence="7 12" id="KW-0479">Metal-binding</keyword>
<reference evidence="17 18" key="1">
    <citation type="submission" date="2015-05" db="EMBL/GenBank/DDBJ databases">
        <title>Complete genome sequence of Corynebacterium epidermidicanis DSM 45586, isolated from the skin of a dog suffering from pruritus.</title>
        <authorList>
            <person name="Ruckert C."/>
            <person name="Albersmeier A."/>
            <person name="Winkler A."/>
            <person name="Tauch A."/>
        </authorList>
    </citation>
    <scope>NUCLEOTIDE SEQUENCE [LARGE SCALE GENOMIC DNA]</scope>
    <source>
        <strain evidence="17 18">DSM 45586</strain>
    </source>
</reference>
<dbReference type="Proteomes" id="UP000035368">
    <property type="component" value="Chromosome"/>
</dbReference>
<dbReference type="STRING" id="1050174.CEPID_00845"/>